<dbReference type="AlphaFoldDB" id="A0A7X2LB15"/>
<proteinExistence type="predicted"/>
<sequence>MLVTTNVLIKTEDGREALAQRRHDMQMRQRHLLILIDGARTVGQLHQLLSDWPDLDDLLVGLQRAGMVDVLPGISPENAATAAPFDPIAHFNRPLFDDHGSPGPAALSHIYDELPPLTGMTLGLQAVAAPIDEPAANDASKPHTAPVQVISAPQPAVPPELADVLPNVVKVELMRLAVQHFGSAAGAAMPLLRACKEDPQSLCDVVAACAKAAAPLAGEHAAAKFVDAAMQAMTSRR</sequence>
<reference evidence="1 2" key="1">
    <citation type="submission" date="2019-11" db="EMBL/GenBank/DDBJ databases">
        <title>Phenotypic characterization of an OXA-22 and OXA-60 co-producing Ralstonia pickettii clinical strain.</title>
        <authorList>
            <person name="He F."/>
        </authorList>
    </citation>
    <scope>NUCLEOTIDE SEQUENCE [LARGE SCALE GENOMIC DNA]</scope>
    <source>
        <strain evidence="1 2">PSLESD1</strain>
    </source>
</reference>
<evidence type="ECO:0000313" key="2">
    <source>
        <dbReference type="Proteomes" id="UP000441032"/>
    </source>
</evidence>
<dbReference type="Proteomes" id="UP000441032">
    <property type="component" value="Unassembled WGS sequence"/>
</dbReference>
<evidence type="ECO:0000313" key="1">
    <source>
        <dbReference type="EMBL" id="MRS98732.1"/>
    </source>
</evidence>
<protein>
    <submittedName>
        <fullName evidence="1">Uncharacterized protein</fullName>
    </submittedName>
</protein>
<dbReference type="RefSeq" id="WP_154206495.1">
    <property type="nucleotide sequence ID" value="NZ_WJYN01000002.1"/>
</dbReference>
<accession>A0A7X2LB15</accession>
<organism evidence="1 2">
    <name type="scientific">Ralstonia pickettii</name>
    <name type="common">Burkholderia pickettii</name>
    <dbReference type="NCBI Taxonomy" id="329"/>
    <lineage>
        <taxon>Bacteria</taxon>
        <taxon>Pseudomonadati</taxon>
        <taxon>Pseudomonadota</taxon>
        <taxon>Betaproteobacteria</taxon>
        <taxon>Burkholderiales</taxon>
        <taxon>Burkholderiaceae</taxon>
        <taxon>Ralstonia</taxon>
    </lineage>
</organism>
<name>A0A7X2LB15_RALPI</name>
<comment type="caution">
    <text evidence="1">The sequence shown here is derived from an EMBL/GenBank/DDBJ whole genome shotgun (WGS) entry which is preliminary data.</text>
</comment>
<gene>
    <name evidence="1" type="ORF">GJQ57_08690</name>
</gene>
<dbReference type="EMBL" id="WJYN01000002">
    <property type="protein sequence ID" value="MRS98732.1"/>
    <property type="molecule type" value="Genomic_DNA"/>
</dbReference>